<proteinExistence type="inferred from homology"/>
<dbReference type="RefSeq" id="WP_040098997.1">
    <property type="nucleotide sequence ID" value="NZ_JWJD01000003.1"/>
</dbReference>
<keyword evidence="4 11" id="KW-0812">Transmembrane</keyword>
<evidence type="ECO:0000256" key="7">
    <source>
        <dbReference type="ARBA" id="ARBA00023136"/>
    </source>
</evidence>
<keyword evidence="8 11" id="KW-0407">Ion channel</keyword>
<comment type="similarity">
    <text evidence="9 11">Belongs to the fluoride channel Fluc/FEX (TC 1.A.43) family.</text>
</comment>
<evidence type="ECO:0000256" key="5">
    <source>
        <dbReference type="ARBA" id="ARBA00022989"/>
    </source>
</evidence>
<feature type="transmembrane region" description="Helical" evidence="11">
    <location>
        <begin position="102"/>
        <end position="120"/>
    </location>
</feature>
<keyword evidence="7 11" id="KW-0472">Membrane</keyword>
<keyword evidence="11" id="KW-0915">Sodium</keyword>
<keyword evidence="11" id="KW-0813">Transport</keyword>
<dbReference type="GO" id="GO:0140114">
    <property type="term" value="P:cellular detoxification of fluoride"/>
    <property type="evidence" value="ECO:0007669"/>
    <property type="project" value="UniProtKB-UniRule"/>
</dbReference>
<evidence type="ECO:0000313" key="12">
    <source>
        <dbReference type="EMBL" id="KIH76461.1"/>
    </source>
</evidence>
<reference evidence="12 13" key="1">
    <citation type="submission" date="2014-12" db="EMBL/GenBank/DDBJ databases">
        <title>Genomes of Geoalkalibacter ferrihydriticus and Geoalkalibacter subterraneus, two haloalkaliphilic metal-reducing members of the Geobacteraceae.</title>
        <authorList>
            <person name="Badalamenti J.P."/>
            <person name="Torres C.I."/>
            <person name="Krajmalnik-Brown R."/>
            <person name="Bond D.R."/>
        </authorList>
    </citation>
    <scope>NUCLEOTIDE SEQUENCE [LARGE SCALE GENOMIC DNA]</scope>
    <source>
        <strain evidence="12 13">DSM 17813</strain>
    </source>
</reference>
<keyword evidence="13" id="KW-1185">Reference proteome</keyword>
<name>A0A0C2HHJ1_9BACT</name>
<comment type="subcellular location">
    <subcellularLocation>
        <location evidence="1 11">Cell membrane</location>
        <topology evidence="1 11">Multi-pass membrane protein</topology>
    </subcellularLocation>
</comment>
<dbReference type="NCBIfam" id="TIGR00494">
    <property type="entry name" value="crcB"/>
    <property type="match status" value="1"/>
</dbReference>
<comment type="function">
    <text evidence="11">Fluoride-specific ion channel. Important for reducing fluoride concentration in the cell, thus reducing its toxicity.</text>
</comment>
<evidence type="ECO:0000256" key="4">
    <source>
        <dbReference type="ARBA" id="ARBA00022692"/>
    </source>
</evidence>
<protein>
    <recommendedName>
        <fullName evidence="11">Fluoride-specific ion channel FluC</fullName>
    </recommendedName>
</protein>
<evidence type="ECO:0000256" key="8">
    <source>
        <dbReference type="ARBA" id="ARBA00023303"/>
    </source>
</evidence>
<evidence type="ECO:0000256" key="1">
    <source>
        <dbReference type="ARBA" id="ARBA00004651"/>
    </source>
</evidence>
<dbReference type="GO" id="GO:0005886">
    <property type="term" value="C:plasma membrane"/>
    <property type="evidence" value="ECO:0007669"/>
    <property type="project" value="UniProtKB-SubCell"/>
</dbReference>
<keyword evidence="6 11" id="KW-0406">Ion transport</keyword>
<dbReference type="GO" id="GO:0062054">
    <property type="term" value="F:fluoride channel activity"/>
    <property type="evidence" value="ECO:0007669"/>
    <property type="project" value="UniProtKB-UniRule"/>
</dbReference>
<dbReference type="Proteomes" id="UP000035068">
    <property type="component" value="Unassembled WGS sequence"/>
</dbReference>
<comment type="catalytic activity">
    <reaction evidence="10">
        <text>fluoride(in) = fluoride(out)</text>
        <dbReference type="Rhea" id="RHEA:76159"/>
        <dbReference type="ChEBI" id="CHEBI:17051"/>
    </reaction>
    <physiologicalReaction direction="left-to-right" evidence="10">
        <dbReference type="Rhea" id="RHEA:76160"/>
    </physiologicalReaction>
</comment>
<feature type="binding site" evidence="11">
    <location>
        <position position="77"/>
    </location>
    <ligand>
        <name>Na(+)</name>
        <dbReference type="ChEBI" id="CHEBI:29101"/>
        <note>structural</note>
    </ligand>
</feature>
<dbReference type="GO" id="GO:0046872">
    <property type="term" value="F:metal ion binding"/>
    <property type="evidence" value="ECO:0007669"/>
    <property type="project" value="UniProtKB-KW"/>
</dbReference>
<evidence type="ECO:0000256" key="2">
    <source>
        <dbReference type="ARBA" id="ARBA00022475"/>
    </source>
</evidence>
<comment type="activity regulation">
    <text evidence="11">Na(+) is not transported, but it plays an essential structural role and its presence is essential for fluoride channel function.</text>
</comment>
<organism evidence="12 13">
    <name type="scientific">Geoalkalibacter ferrihydriticus DSM 17813</name>
    <dbReference type="NCBI Taxonomy" id="1121915"/>
    <lineage>
        <taxon>Bacteria</taxon>
        <taxon>Pseudomonadati</taxon>
        <taxon>Thermodesulfobacteriota</taxon>
        <taxon>Desulfuromonadia</taxon>
        <taxon>Desulfuromonadales</taxon>
        <taxon>Geoalkalibacteraceae</taxon>
        <taxon>Geoalkalibacter</taxon>
    </lineage>
</organism>
<feature type="binding site" evidence="11">
    <location>
        <position position="74"/>
    </location>
    <ligand>
        <name>Na(+)</name>
        <dbReference type="ChEBI" id="CHEBI:29101"/>
        <note>structural</note>
    </ligand>
</feature>
<evidence type="ECO:0000256" key="10">
    <source>
        <dbReference type="ARBA" id="ARBA00035585"/>
    </source>
</evidence>
<dbReference type="AlphaFoldDB" id="A0A0C2HHJ1"/>
<dbReference type="InterPro" id="IPR003691">
    <property type="entry name" value="FluC"/>
</dbReference>
<dbReference type="HAMAP" id="MF_00454">
    <property type="entry name" value="FluC"/>
    <property type="match status" value="1"/>
</dbReference>
<dbReference type="PANTHER" id="PTHR28259:SF1">
    <property type="entry name" value="FLUORIDE EXPORT PROTEIN 1-RELATED"/>
    <property type="match status" value="1"/>
</dbReference>
<gene>
    <name evidence="11" type="primary">fluC</name>
    <name evidence="11" type="synonym">crcB</name>
    <name evidence="12" type="ORF">GFER_09685</name>
</gene>
<evidence type="ECO:0000313" key="13">
    <source>
        <dbReference type="Proteomes" id="UP000035068"/>
    </source>
</evidence>
<accession>A0A0C2HHJ1</accession>
<dbReference type="EMBL" id="JWJD01000003">
    <property type="protein sequence ID" value="KIH76461.1"/>
    <property type="molecule type" value="Genomic_DNA"/>
</dbReference>
<keyword evidence="5 11" id="KW-1133">Transmembrane helix</keyword>
<evidence type="ECO:0000256" key="3">
    <source>
        <dbReference type="ARBA" id="ARBA00022519"/>
    </source>
</evidence>
<keyword evidence="2 11" id="KW-1003">Cell membrane</keyword>
<keyword evidence="3" id="KW-0997">Cell inner membrane</keyword>
<comment type="caution">
    <text evidence="12">The sequence shown here is derived from an EMBL/GenBank/DDBJ whole genome shotgun (WGS) entry which is preliminary data.</text>
</comment>
<dbReference type="Pfam" id="PF02537">
    <property type="entry name" value="CRCB"/>
    <property type="match status" value="1"/>
</dbReference>
<evidence type="ECO:0000256" key="9">
    <source>
        <dbReference type="ARBA" id="ARBA00035120"/>
    </source>
</evidence>
<feature type="transmembrane region" description="Helical" evidence="11">
    <location>
        <begin position="62"/>
        <end position="82"/>
    </location>
</feature>
<dbReference type="PANTHER" id="PTHR28259">
    <property type="entry name" value="FLUORIDE EXPORT PROTEIN 1-RELATED"/>
    <property type="match status" value="1"/>
</dbReference>
<keyword evidence="11" id="KW-0479">Metal-binding</keyword>
<evidence type="ECO:0000256" key="6">
    <source>
        <dbReference type="ARBA" id="ARBA00023065"/>
    </source>
</evidence>
<evidence type="ECO:0000256" key="11">
    <source>
        <dbReference type="HAMAP-Rule" id="MF_00454"/>
    </source>
</evidence>
<feature type="transmembrane region" description="Helical" evidence="11">
    <location>
        <begin position="26"/>
        <end position="50"/>
    </location>
</feature>
<sequence length="123" mass="13293">MKLFYIALFGACGCVARYWVSLRVYALAGVGLPYGTLSVNILGSFLLGLLMEIEWRSGFLSADLRTGLAVGFLGGFTTFSTFSYETLRLLEKGNLVQAGANIVLNVVVCVVFAGLGIYCARQF</sequence>